<comment type="caution">
    <text evidence="2">The sequence shown here is derived from an EMBL/GenBank/DDBJ whole genome shotgun (WGS) entry which is preliminary data.</text>
</comment>
<dbReference type="AlphaFoldDB" id="A0A699QA68"/>
<evidence type="ECO:0000313" key="2">
    <source>
        <dbReference type="EMBL" id="GFC64057.1"/>
    </source>
</evidence>
<reference evidence="2" key="1">
    <citation type="journal article" date="2019" name="Sci. Rep.">
        <title>Draft genome of Tanacetum cinerariifolium, the natural source of mosquito coil.</title>
        <authorList>
            <person name="Yamashiro T."/>
            <person name="Shiraishi A."/>
            <person name="Satake H."/>
            <person name="Nakayama K."/>
        </authorList>
    </citation>
    <scope>NUCLEOTIDE SEQUENCE</scope>
</reference>
<proteinExistence type="predicted"/>
<feature type="non-terminal residue" evidence="2">
    <location>
        <position position="1"/>
    </location>
</feature>
<organism evidence="2">
    <name type="scientific">Tanacetum cinerariifolium</name>
    <name type="common">Dalmatian daisy</name>
    <name type="synonym">Chrysanthemum cinerariifolium</name>
    <dbReference type="NCBI Taxonomy" id="118510"/>
    <lineage>
        <taxon>Eukaryota</taxon>
        <taxon>Viridiplantae</taxon>
        <taxon>Streptophyta</taxon>
        <taxon>Embryophyta</taxon>
        <taxon>Tracheophyta</taxon>
        <taxon>Spermatophyta</taxon>
        <taxon>Magnoliopsida</taxon>
        <taxon>eudicotyledons</taxon>
        <taxon>Gunneridae</taxon>
        <taxon>Pentapetalae</taxon>
        <taxon>asterids</taxon>
        <taxon>campanulids</taxon>
        <taxon>Asterales</taxon>
        <taxon>Asteraceae</taxon>
        <taxon>Asteroideae</taxon>
        <taxon>Anthemideae</taxon>
        <taxon>Anthemidinae</taxon>
        <taxon>Tanacetum</taxon>
    </lineage>
</organism>
<gene>
    <name evidence="2" type="ORF">Tci_836027</name>
</gene>
<name>A0A699QA68_TANCI</name>
<sequence length="95" mass="10220">KGNGATDNTGDTGNGATDNTGTTTTYRDMVLDTGRAEYDECTANPETDEHRIGRVGPETFEYRPGAALTAPCDGCEKYLSFLHDTYSECIRCGKA</sequence>
<protein>
    <submittedName>
        <fullName evidence="2">Uncharacterized protein</fullName>
    </submittedName>
</protein>
<dbReference type="EMBL" id="BKCJ011000714">
    <property type="protein sequence ID" value="GFC64057.1"/>
    <property type="molecule type" value="Genomic_DNA"/>
</dbReference>
<accession>A0A699QA68</accession>
<evidence type="ECO:0000256" key="1">
    <source>
        <dbReference type="SAM" id="MobiDB-lite"/>
    </source>
</evidence>
<feature type="region of interest" description="Disordered" evidence="1">
    <location>
        <begin position="1"/>
        <end position="25"/>
    </location>
</feature>